<keyword evidence="3" id="KW-0175">Coiled coil</keyword>
<comment type="function">
    <text evidence="1">Putative transcription factor.</text>
</comment>
<accession>A0AAV1CC86</accession>
<dbReference type="Pfam" id="PF02042">
    <property type="entry name" value="RWP-RK"/>
    <property type="match status" value="1"/>
</dbReference>
<dbReference type="AlphaFoldDB" id="A0AAV1CC86"/>
<dbReference type="PANTHER" id="PTHR46373:SF2">
    <property type="entry name" value="RWP-RK DOMAIN-CONTAINING PROTEIN"/>
    <property type="match status" value="1"/>
</dbReference>
<evidence type="ECO:0000256" key="3">
    <source>
        <dbReference type="ARBA" id="ARBA00023054"/>
    </source>
</evidence>
<dbReference type="InterPro" id="IPR044607">
    <property type="entry name" value="RKD-like"/>
</dbReference>
<dbReference type="GO" id="GO:0003700">
    <property type="term" value="F:DNA-binding transcription factor activity"/>
    <property type="evidence" value="ECO:0007669"/>
    <property type="project" value="InterPro"/>
</dbReference>
<dbReference type="PROSITE" id="PS51519">
    <property type="entry name" value="RWP_RK"/>
    <property type="match status" value="1"/>
</dbReference>
<protein>
    <submittedName>
        <fullName evidence="8">OLC1v1027872C2</fullName>
    </submittedName>
</protein>
<evidence type="ECO:0000256" key="2">
    <source>
        <dbReference type="ARBA" id="ARBA00023015"/>
    </source>
</evidence>
<keyword evidence="4" id="KW-0238">DNA-binding</keyword>
<proteinExistence type="predicted"/>
<sequence length="242" mass="27898">MNSTASSFQKSDLTHDHAFEQKPNSSYYLEELIPNSGALAWEQEEMMLFGGTPNTNHVPVFNEFEAVWNEFGLQSNNVNQPFLEENKALVDIKPVINVAGETEFHHHQDVYAEFSEDNFSGGRRMKSSGLLQFDDIRKYFDVPITKAAKELGVGLTVLKKRCRELNIMRWPHRKIKSLNFLIQNAKELGFTEEVGMLEEHKRMLRRIPEMELTDKTKKLRQACFKANYKKRRALAIMAAAPC</sequence>
<evidence type="ECO:0000256" key="4">
    <source>
        <dbReference type="ARBA" id="ARBA00023125"/>
    </source>
</evidence>
<gene>
    <name evidence="8" type="ORF">OLC1_LOCUS4216</name>
</gene>
<keyword evidence="5" id="KW-0804">Transcription</keyword>
<name>A0AAV1CC86_OLDCO</name>
<evidence type="ECO:0000313" key="8">
    <source>
        <dbReference type="EMBL" id="CAI9092588.1"/>
    </source>
</evidence>
<keyword evidence="6" id="KW-0539">Nucleus</keyword>
<keyword evidence="9" id="KW-1185">Reference proteome</keyword>
<dbReference type="Proteomes" id="UP001161247">
    <property type="component" value="Chromosome 1"/>
</dbReference>
<evidence type="ECO:0000313" key="9">
    <source>
        <dbReference type="Proteomes" id="UP001161247"/>
    </source>
</evidence>
<evidence type="ECO:0000259" key="7">
    <source>
        <dbReference type="PROSITE" id="PS51519"/>
    </source>
</evidence>
<dbReference type="PANTHER" id="PTHR46373">
    <property type="entry name" value="PROTEIN RKD4"/>
    <property type="match status" value="1"/>
</dbReference>
<evidence type="ECO:0000256" key="6">
    <source>
        <dbReference type="ARBA" id="ARBA00023242"/>
    </source>
</evidence>
<dbReference type="GO" id="GO:0003677">
    <property type="term" value="F:DNA binding"/>
    <property type="evidence" value="ECO:0007669"/>
    <property type="project" value="UniProtKB-KW"/>
</dbReference>
<reference evidence="8" key="1">
    <citation type="submission" date="2023-03" db="EMBL/GenBank/DDBJ databases">
        <authorList>
            <person name="Julca I."/>
        </authorList>
    </citation>
    <scope>NUCLEOTIDE SEQUENCE</scope>
</reference>
<evidence type="ECO:0000256" key="5">
    <source>
        <dbReference type="ARBA" id="ARBA00023163"/>
    </source>
</evidence>
<evidence type="ECO:0000256" key="1">
    <source>
        <dbReference type="ARBA" id="ARBA00004049"/>
    </source>
</evidence>
<organism evidence="8 9">
    <name type="scientific">Oldenlandia corymbosa var. corymbosa</name>
    <dbReference type="NCBI Taxonomy" id="529605"/>
    <lineage>
        <taxon>Eukaryota</taxon>
        <taxon>Viridiplantae</taxon>
        <taxon>Streptophyta</taxon>
        <taxon>Embryophyta</taxon>
        <taxon>Tracheophyta</taxon>
        <taxon>Spermatophyta</taxon>
        <taxon>Magnoliopsida</taxon>
        <taxon>eudicotyledons</taxon>
        <taxon>Gunneridae</taxon>
        <taxon>Pentapetalae</taxon>
        <taxon>asterids</taxon>
        <taxon>lamiids</taxon>
        <taxon>Gentianales</taxon>
        <taxon>Rubiaceae</taxon>
        <taxon>Rubioideae</taxon>
        <taxon>Spermacoceae</taxon>
        <taxon>Hedyotis-Oldenlandia complex</taxon>
        <taxon>Oldenlandia</taxon>
    </lineage>
</organism>
<dbReference type="EMBL" id="OX459118">
    <property type="protein sequence ID" value="CAI9092588.1"/>
    <property type="molecule type" value="Genomic_DNA"/>
</dbReference>
<keyword evidence="2" id="KW-0805">Transcription regulation</keyword>
<feature type="domain" description="RWP-RK" evidence="7">
    <location>
        <begin position="115"/>
        <end position="199"/>
    </location>
</feature>
<dbReference type="InterPro" id="IPR003035">
    <property type="entry name" value="RWP-RK_dom"/>
</dbReference>